<dbReference type="InterPro" id="IPR050309">
    <property type="entry name" value="Type-B_Carboxylest/Lipase"/>
</dbReference>
<protein>
    <recommendedName>
        <fullName evidence="3">Carboxylic ester hydrolase</fullName>
        <ecNumber evidence="3">3.1.1.-</ecNumber>
    </recommendedName>
</protein>
<gene>
    <name evidence="5" type="primary">LIP4_1</name>
    <name evidence="5" type="ORF">LCER1_G002858</name>
</gene>
<evidence type="ECO:0000313" key="5">
    <source>
        <dbReference type="EMBL" id="TVY57545.1"/>
    </source>
</evidence>
<feature type="chain" id="PRO_5029033722" description="Carboxylic ester hydrolase" evidence="3">
    <location>
        <begin position="22"/>
        <end position="547"/>
    </location>
</feature>
<dbReference type="OrthoDB" id="408631at2759"/>
<dbReference type="SUPFAM" id="SSF53474">
    <property type="entry name" value="alpha/beta-Hydrolases"/>
    <property type="match status" value="1"/>
</dbReference>
<accession>A0A7D8Z0K8</accession>
<dbReference type="InterPro" id="IPR002018">
    <property type="entry name" value="CarbesteraseB"/>
</dbReference>
<evidence type="ECO:0000256" key="1">
    <source>
        <dbReference type="ARBA" id="ARBA00005964"/>
    </source>
</evidence>
<dbReference type="PROSITE" id="PS00122">
    <property type="entry name" value="CARBOXYLESTERASE_B_1"/>
    <property type="match status" value="1"/>
</dbReference>
<feature type="signal peptide" evidence="3">
    <location>
        <begin position="1"/>
        <end position="21"/>
    </location>
</feature>
<dbReference type="PANTHER" id="PTHR11559">
    <property type="entry name" value="CARBOXYLESTERASE"/>
    <property type="match status" value="1"/>
</dbReference>
<feature type="domain" description="Carboxylesterase type B" evidence="4">
    <location>
        <begin position="30"/>
        <end position="525"/>
    </location>
</feature>
<dbReference type="InterPro" id="IPR029058">
    <property type="entry name" value="AB_hydrolase_fold"/>
</dbReference>
<dbReference type="Proteomes" id="UP000481288">
    <property type="component" value="Unassembled WGS sequence"/>
</dbReference>
<proteinExistence type="inferred from homology"/>
<comment type="caution">
    <text evidence="5">The sequence shown here is derived from an EMBL/GenBank/DDBJ whole genome shotgun (WGS) entry which is preliminary data.</text>
</comment>
<dbReference type="AlphaFoldDB" id="A0A7D8Z0K8"/>
<name>A0A7D8Z0K8_9HELO</name>
<keyword evidence="6" id="KW-1185">Reference proteome</keyword>
<dbReference type="Gene3D" id="3.40.50.1820">
    <property type="entry name" value="alpha/beta hydrolase"/>
    <property type="match status" value="1"/>
</dbReference>
<dbReference type="EMBL" id="QGMG01000086">
    <property type="protein sequence ID" value="TVY57545.1"/>
    <property type="molecule type" value="Genomic_DNA"/>
</dbReference>
<dbReference type="Pfam" id="PF00135">
    <property type="entry name" value="COesterase"/>
    <property type="match status" value="1"/>
</dbReference>
<evidence type="ECO:0000313" key="6">
    <source>
        <dbReference type="Proteomes" id="UP000481288"/>
    </source>
</evidence>
<organism evidence="5 6">
    <name type="scientific">Lachnellula cervina</name>
    <dbReference type="NCBI Taxonomy" id="1316786"/>
    <lineage>
        <taxon>Eukaryota</taxon>
        <taxon>Fungi</taxon>
        <taxon>Dikarya</taxon>
        <taxon>Ascomycota</taxon>
        <taxon>Pezizomycotina</taxon>
        <taxon>Leotiomycetes</taxon>
        <taxon>Helotiales</taxon>
        <taxon>Lachnaceae</taxon>
        <taxon>Lachnellula</taxon>
    </lineage>
</organism>
<evidence type="ECO:0000259" key="4">
    <source>
        <dbReference type="Pfam" id="PF00135"/>
    </source>
</evidence>
<evidence type="ECO:0000256" key="3">
    <source>
        <dbReference type="RuleBase" id="RU361235"/>
    </source>
</evidence>
<sequence length="547" mass="59809">MKFSLVAALHSLVLLIHLAQGVIILNSTAPSATVKNGTYIGKYVPEWQQDQFLGIPFATPPVGPLRFAWPLSLNSSFAGARNATRYGYSCMQYGSNFSLSEDCLTLNGRAHPPTSIWLRVHVLNKSVVIRPSGTTSDDKLPVLVWIYGGGLYAGSSADPQYNVSGIAHVGQEIGKPVILVSINYRLGVWGFLQTPQILAEGSSNAGLLDQRLALRWIKENIAAFGGDAQRITIWGESAGAQSIALQLHSYDGRDDELFHAAIMESGSQVGAALESLAYYTSPVENLTRTTGCWTASDRLACLRGLSQDALFKAQVNGDFLTGYPSTLSVEGKFIHVRLLIGANSDEGTSFGVSGLDNETAIFNNLLIYRSYAISPPTARKLLELYPNDPANQPPYYITNATIFPSKGLQWRRDAAIAGDIVMISGRRKVCEEYTKGGMDVFSYRFDTPLPAISNMVEENISGALGPLPKYQQYTDLSRNIGKAYISFVNDQNPNTGRGNSTLPFWPKYELGAPKNMVLNSNVTYVEDDTFRKEGIDFINSIDRELLA</sequence>
<evidence type="ECO:0000256" key="2">
    <source>
        <dbReference type="ARBA" id="ARBA00022801"/>
    </source>
</evidence>
<dbReference type="InterPro" id="IPR019826">
    <property type="entry name" value="Carboxylesterase_B_AS"/>
</dbReference>
<dbReference type="GO" id="GO:0016787">
    <property type="term" value="F:hydrolase activity"/>
    <property type="evidence" value="ECO:0007669"/>
    <property type="project" value="UniProtKB-KW"/>
</dbReference>
<reference evidence="5 6" key="1">
    <citation type="submission" date="2018-05" db="EMBL/GenBank/DDBJ databases">
        <title>Whole genome sequencing for identification of molecular markers to develop diagnostic detection tools for the regulated plant pathogen Lachnellula willkommii.</title>
        <authorList>
            <person name="Giroux E."/>
            <person name="Bilodeau G."/>
        </authorList>
    </citation>
    <scope>NUCLEOTIDE SEQUENCE [LARGE SCALE GENOMIC DNA]</scope>
    <source>
        <strain evidence="5 6">CBS 625.97</strain>
    </source>
</reference>
<keyword evidence="2 3" id="KW-0378">Hydrolase</keyword>
<dbReference type="EC" id="3.1.1.-" evidence="3"/>
<comment type="similarity">
    <text evidence="1 3">Belongs to the type-B carboxylesterase/lipase family.</text>
</comment>
<keyword evidence="3" id="KW-0732">Signal</keyword>